<evidence type="ECO:0000313" key="2">
    <source>
        <dbReference type="EMBL" id="SOK58878.1"/>
    </source>
</evidence>
<feature type="domain" description="Polynucleotide kinase PNKP phosphatase" evidence="1">
    <location>
        <begin position="172"/>
        <end position="308"/>
    </location>
</feature>
<dbReference type="InterPro" id="IPR056782">
    <property type="entry name" value="HAD_PNKP"/>
</dbReference>
<gene>
    <name evidence="2" type="primary">g070</name>
</gene>
<dbReference type="Proteomes" id="UP000241364">
    <property type="component" value="Chromosome i"/>
</dbReference>
<accession>A0A2C9CZS0</accession>
<dbReference type="EMBL" id="LT960552">
    <property type="protein sequence ID" value="SOK58878.1"/>
    <property type="molecule type" value="Genomic_DNA"/>
</dbReference>
<dbReference type="InterPro" id="IPR036412">
    <property type="entry name" value="HAD-like_sf"/>
</dbReference>
<keyword evidence="2" id="KW-0418">Kinase</keyword>
<dbReference type="SUPFAM" id="SSF56784">
    <property type="entry name" value="HAD-like"/>
    <property type="match status" value="1"/>
</dbReference>
<sequence length="308" mass="35887">MPTLTLTVGLPGCGKTTWANEQVRTSRSKTVNVNLDDVRQTMAGSHSNYKFRKDNEQYMQNAQYSAAEHAAVNGWNIIVSDTNLNPTVRNKWKEFAKKYNYTYKEHSFLEEYKKDKTFEHNFFAVKGFVKQCKERNLLREKSVPEDVIDGMAEKYFYNTMKVETPTVFDLEDVIIVDIDGTLAHMDGKRGPYEENKVLLDTPDSEVILSVLAEKNYLGRKVIVMSGRHVTCQEDTEAWLQKYGVPYDHIFMRKADDNRSDDIVKYELYMEHVHNKYNVAKIYDDRDQVCFMWRHLLGLKVLQVAEGNF</sequence>
<proteinExistence type="predicted"/>
<protein>
    <submittedName>
        <fullName evidence="2">3'-phosphatase, 5'-polynucleotide kinase, phage-associated</fullName>
    </submittedName>
</protein>
<keyword evidence="2" id="KW-0808">Transferase</keyword>
<dbReference type="Gene3D" id="3.40.50.300">
    <property type="entry name" value="P-loop containing nucleotide triphosphate hydrolases"/>
    <property type="match status" value="1"/>
</dbReference>
<evidence type="ECO:0000313" key="3">
    <source>
        <dbReference type="Proteomes" id="UP000241364"/>
    </source>
</evidence>
<dbReference type="Gene3D" id="3.40.50.1000">
    <property type="entry name" value="HAD superfamily/HAD-like"/>
    <property type="match status" value="1"/>
</dbReference>
<dbReference type="GO" id="GO:0016301">
    <property type="term" value="F:kinase activity"/>
    <property type="evidence" value="ECO:0007669"/>
    <property type="project" value="UniProtKB-KW"/>
</dbReference>
<dbReference type="SUPFAM" id="SSF52540">
    <property type="entry name" value="P-loop containing nucleoside triphosphate hydrolases"/>
    <property type="match status" value="1"/>
</dbReference>
<evidence type="ECO:0000259" key="1">
    <source>
        <dbReference type="Pfam" id="PF25109"/>
    </source>
</evidence>
<name>A0A2C9CZS0_9CAUD</name>
<dbReference type="Pfam" id="PF13671">
    <property type="entry name" value="AAA_33"/>
    <property type="match status" value="1"/>
</dbReference>
<organism evidence="2 3">
    <name type="scientific">Yersinia phage fHe-Yen9-03</name>
    <dbReference type="NCBI Taxonomy" id="2052743"/>
    <lineage>
        <taxon>Viruses</taxon>
        <taxon>Duplodnaviria</taxon>
        <taxon>Heunggongvirae</taxon>
        <taxon>Uroviricota</taxon>
        <taxon>Caudoviricetes</taxon>
        <taxon>Eneladusvirus</taxon>
        <taxon>Eneladusvirus Yen904</taxon>
    </lineage>
</organism>
<dbReference type="Pfam" id="PF25109">
    <property type="entry name" value="HAD_PNKP"/>
    <property type="match status" value="1"/>
</dbReference>
<dbReference type="InterPro" id="IPR027417">
    <property type="entry name" value="P-loop_NTPase"/>
</dbReference>
<reference evidence="3" key="1">
    <citation type="submission" date="2017-10" db="EMBL/GenBank/DDBJ databases">
        <authorList>
            <person name="Skurnik M."/>
        </authorList>
    </citation>
    <scope>NUCLEOTIDE SEQUENCE [LARGE SCALE GENOMIC DNA]</scope>
    <source>
        <strain evidence="3">fHe-Yen9-03</strain>
    </source>
</reference>
<dbReference type="InterPro" id="IPR023214">
    <property type="entry name" value="HAD_sf"/>
</dbReference>